<reference evidence="1 2" key="1">
    <citation type="submission" date="2023-11" db="EMBL/GenBank/DDBJ databases">
        <title>An acidophilic fungus is an integral part of prey digestion in a carnivorous sundew plant.</title>
        <authorList>
            <person name="Tsai I.J."/>
        </authorList>
    </citation>
    <scope>NUCLEOTIDE SEQUENCE [LARGE SCALE GENOMIC DNA]</scope>
    <source>
        <strain evidence="1">169a</strain>
    </source>
</reference>
<dbReference type="AlphaFoldDB" id="A0AAQ3LZA1"/>
<organism evidence="1 2">
    <name type="scientific">Acrodontium crateriforme</name>
    <dbReference type="NCBI Taxonomy" id="150365"/>
    <lineage>
        <taxon>Eukaryota</taxon>
        <taxon>Fungi</taxon>
        <taxon>Dikarya</taxon>
        <taxon>Ascomycota</taxon>
        <taxon>Pezizomycotina</taxon>
        <taxon>Dothideomycetes</taxon>
        <taxon>Dothideomycetidae</taxon>
        <taxon>Mycosphaerellales</taxon>
        <taxon>Teratosphaeriaceae</taxon>
        <taxon>Acrodontium</taxon>
    </lineage>
</organism>
<dbReference type="Gene3D" id="3.40.50.150">
    <property type="entry name" value="Vaccinia Virus protein VP39"/>
    <property type="match status" value="1"/>
</dbReference>
<name>A0AAQ3LZA1_9PEZI</name>
<dbReference type="GO" id="GO:0005737">
    <property type="term" value="C:cytoplasm"/>
    <property type="evidence" value="ECO:0007669"/>
    <property type="project" value="TreeGrafter"/>
</dbReference>
<evidence type="ECO:0000313" key="2">
    <source>
        <dbReference type="Proteomes" id="UP001303373"/>
    </source>
</evidence>
<proteinExistence type="predicted"/>
<dbReference type="GO" id="GO:0008757">
    <property type="term" value="F:S-adenosylmethionine-dependent methyltransferase activity"/>
    <property type="evidence" value="ECO:0007669"/>
    <property type="project" value="UniProtKB-ARBA"/>
</dbReference>
<dbReference type="InterPro" id="IPR019410">
    <property type="entry name" value="Methyltransf_16"/>
</dbReference>
<dbReference type="Pfam" id="PF10294">
    <property type="entry name" value="Methyltransf_16"/>
    <property type="match status" value="1"/>
</dbReference>
<evidence type="ECO:0000313" key="1">
    <source>
        <dbReference type="EMBL" id="WPG98758.1"/>
    </source>
</evidence>
<evidence type="ECO:0008006" key="3">
    <source>
        <dbReference type="Google" id="ProtNLM"/>
    </source>
</evidence>
<dbReference type="SUPFAM" id="SSF53335">
    <property type="entry name" value="S-adenosyl-L-methionine-dependent methyltransferases"/>
    <property type="match status" value="1"/>
</dbReference>
<dbReference type="PANTHER" id="PTHR14614">
    <property type="entry name" value="HEPATOCELLULAR CARCINOMA-ASSOCIATED ANTIGEN"/>
    <property type="match status" value="1"/>
</dbReference>
<accession>A0AAQ3LZA1</accession>
<sequence>MSVLTDLLEIISPDVDEEPEDIFACAPGLIFTDDLRNHHGDPGSILVYKSKKFGDIRLRTANPNDERERQLFGQYLWNAGLKIAELISCPGASRTPWNVNSERVLELGAGVGLSGIVAMLAGAQEVVISDYPAPAVLKNIALNAHENIPNRLESQYKIQGHEWGEFNDDFALNNAHSFTKIIAADCYWMPGQHENLAQSMLHFLTMDPVGRILVAAGFHTGRAKLAAFFDTAVDEGLAVEDIYEEDANGVRRPWMKERDGGREDHTERKKWLVMAILSRKM</sequence>
<dbReference type="Proteomes" id="UP001303373">
    <property type="component" value="Chromosome 2"/>
</dbReference>
<dbReference type="InterPro" id="IPR029063">
    <property type="entry name" value="SAM-dependent_MTases_sf"/>
</dbReference>
<keyword evidence="2" id="KW-1185">Reference proteome</keyword>
<dbReference type="EMBL" id="CP138581">
    <property type="protein sequence ID" value="WPG98758.1"/>
    <property type="molecule type" value="Genomic_DNA"/>
</dbReference>
<gene>
    <name evidence="1" type="ORF">R9X50_00155200</name>
</gene>
<dbReference type="PANTHER" id="PTHR14614:SF104">
    <property type="entry name" value="N-METHYLTRANSFERASE, PUTATIVE (AFU_ORTHOLOGUE AFUA_1G17750)-RELATED"/>
    <property type="match status" value="1"/>
</dbReference>
<protein>
    <recommendedName>
        <fullName evidence="3">Nicotinamide N-methyltransferase</fullName>
    </recommendedName>
</protein>